<keyword evidence="2" id="KW-1185">Reference proteome</keyword>
<accession>A0ABQ3AZ04</accession>
<organism evidence="1 2">
    <name type="scientific">Streptomyces xanthochromogenes</name>
    <dbReference type="NCBI Taxonomy" id="67384"/>
    <lineage>
        <taxon>Bacteria</taxon>
        <taxon>Bacillati</taxon>
        <taxon>Actinomycetota</taxon>
        <taxon>Actinomycetes</taxon>
        <taxon>Kitasatosporales</taxon>
        <taxon>Streptomycetaceae</taxon>
        <taxon>Streptomyces</taxon>
    </lineage>
</organism>
<proteinExistence type="predicted"/>
<comment type="caution">
    <text evidence="1">The sequence shown here is derived from an EMBL/GenBank/DDBJ whole genome shotgun (WGS) entry which is preliminary data.</text>
</comment>
<evidence type="ECO:0000313" key="2">
    <source>
        <dbReference type="Proteomes" id="UP000600946"/>
    </source>
</evidence>
<name>A0ABQ3AZ04_9ACTN</name>
<sequence>MRADTDRRAQALIRMARRHPYVDNRYVRAVGEHGPDKGRTVTNGRDHLVTLISEQTDQALP</sequence>
<gene>
    <name evidence="1" type="ORF">GCM10010326_75050</name>
</gene>
<reference evidence="2" key="1">
    <citation type="journal article" date="2019" name="Int. J. Syst. Evol. Microbiol.">
        <title>The Global Catalogue of Microorganisms (GCM) 10K type strain sequencing project: providing services to taxonomists for standard genome sequencing and annotation.</title>
        <authorList>
            <consortium name="The Broad Institute Genomics Platform"/>
            <consortium name="The Broad Institute Genome Sequencing Center for Infectious Disease"/>
            <person name="Wu L."/>
            <person name="Ma J."/>
        </authorList>
    </citation>
    <scope>NUCLEOTIDE SEQUENCE [LARGE SCALE GENOMIC DNA]</scope>
    <source>
        <strain evidence="2">JCM 4594</strain>
    </source>
</reference>
<protein>
    <submittedName>
        <fullName evidence="1">Uncharacterized protein</fullName>
    </submittedName>
</protein>
<evidence type="ECO:0000313" key="1">
    <source>
        <dbReference type="EMBL" id="GGY69772.1"/>
    </source>
</evidence>
<dbReference type="EMBL" id="BMUU01000022">
    <property type="protein sequence ID" value="GGY69772.1"/>
    <property type="molecule type" value="Genomic_DNA"/>
</dbReference>
<dbReference type="Proteomes" id="UP000600946">
    <property type="component" value="Unassembled WGS sequence"/>
</dbReference>